<comment type="subcellular location">
    <subcellularLocation>
        <location evidence="1">Membrane</location>
    </subcellularLocation>
</comment>
<evidence type="ECO:0000256" key="2">
    <source>
        <dbReference type="ARBA" id="ARBA00023136"/>
    </source>
</evidence>
<keyword evidence="2" id="KW-0472">Membrane</keyword>
<comment type="caution">
    <text evidence="5">The sequence shown here is derived from an EMBL/GenBank/DDBJ whole genome shotgun (WGS) entry which is preliminary data.</text>
</comment>
<evidence type="ECO:0000259" key="4">
    <source>
        <dbReference type="Pfam" id="PF03717"/>
    </source>
</evidence>
<dbReference type="GO" id="GO:0071555">
    <property type="term" value="P:cell wall organization"/>
    <property type="evidence" value="ECO:0007669"/>
    <property type="project" value="TreeGrafter"/>
</dbReference>
<dbReference type="Pfam" id="PF00905">
    <property type="entry name" value="Transpeptidase"/>
    <property type="match status" value="1"/>
</dbReference>
<evidence type="ECO:0000259" key="3">
    <source>
        <dbReference type="Pfam" id="PF00905"/>
    </source>
</evidence>
<dbReference type="SUPFAM" id="SSF56601">
    <property type="entry name" value="beta-lactamase/transpeptidase-like"/>
    <property type="match status" value="1"/>
</dbReference>
<dbReference type="InterPro" id="IPR050515">
    <property type="entry name" value="Beta-lactam/transpept"/>
</dbReference>
<accession>A0A1G2MAZ0</accession>
<evidence type="ECO:0000313" key="5">
    <source>
        <dbReference type="EMBL" id="OHA20202.1"/>
    </source>
</evidence>
<dbReference type="Gene3D" id="3.40.710.10">
    <property type="entry name" value="DD-peptidase/beta-lactamase superfamily"/>
    <property type="match status" value="1"/>
</dbReference>
<dbReference type="InterPro" id="IPR005311">
    <property type="entry name" value="PBP_dimer"/>
</dbReference>
<evidence type="ECO:0000313" key="6">
    <source>
        <dbReference type="Proteomes" id="UP000178121"/>
    </source>
</evidence>
<name>A0A1G2MAZ0_9BACT</name>
<proteinExistence type="predicted"/>
<sequence length="571" mass="62749">MKSNPQFIFRARLLSICAVLVGATLLSKLYFVQLVDGDVYREKADRQYSLPGQELWDRGSIFFQMRDGSRVSGATLKTGFTLVIRPNEITEPEELWNALSPLVPLQKDAFLAKAKKRSDPYEEIAHRLGSETAQAITERSFKGVSLYKERWRFYPGSLLAAHVLGFVGFDGDARNGRYGLERYYEDVLSREGSSGTYQNFFAEIFRGVKKVIGPERTEGDLLTSIEPSVEHFLEGRVSDIEAKFSADRVGGIIMDPKTGRIYAMALSPSFDPNDFGSVVNASHFSNALVESVYEMGSILKPLTMAAGIDAGVVTATSTYFDAGSLTLNGKTISNFDGKGRGRVPMQEVLSQSLNTGAATVALRLGNNRFRSYFKELGLGEETGIDLPAEAAGLVKNLESGRDIEIATASYGQGIALTPIQTIRALAALGNGGYLVTPHVGVAITHKSGVTRSIEDLLKKSVFKERTSEEISRMLIEVVDNALLEGKFKMPHHSIAAKTGTALIADPSAGGYYTDRFLHSFFGYFPAYDPRFIVFLYAVEPKGVTFASHTLAEPFMSIAKFLINYYEIPPDR</sequence>
<dbReference type="InterPro" id="IPR036138">
    <property type="entry name" value="PBP_dimer_sf"/>
</dbReference>
<dbReference type="PANTHER" id="PTHR30627">
    <property type="entry name" value="PEPTIDOGLYCAN D,D-TRANSPEPTIDASE"/>
    <property type="match status" value="1"/>
</dbReference>
<dbReference type="GO" id="GO:0008658">
    <property type="term" value="F:penicillin binding"/>
    <property type="evidence" value="ECO:0007669"/>
    <property type="project" value="InterPro"/>
</dbReference>
<dbReference type="SUPFAM" id="SSF56519">
    <property type="entry name" value="Penicillin binding protein dimerisation domain"/>
    <property type="match status" value="1"/>
</dbReference>
<dbReference type="InterPro" id="IPR012338">
    <property type="entry name" value="Beta-lactam/transpept-like"/>
</dbReference>
<feature type="domain" description="Penicillin-binding protein dimerisation" evidence="4">
    <location>
        <begin position="77"/>
        <end position="189"/>
    </location>
</feature>
<dbReference type="InterPro" id="IPR001460">
    <property type="entry name" value="PCN-bd_Tpept"/>
</dbReference>
<organism evidence="5 6">
    <name type="scientific">Candidatus Taylorbacteria bacterium RIFCSPHIGHO2_01_FULL_51_15</name>
    <dbReference type="NCBI Taxonomy" id="1802304"/>
    <lineage>
        <taxon>Bacteria</taxon>
        <taxon>Candidatus Tayloriibacteriota</taxon>
    </lineage>
</organism>
<dbReference type="PANTHER" id="PTHR30627:SF1">
    <property type="entry name" value="PEPTIDOGLYCAN D,D-TRANSPEPTIDASE FTSI"/>
    <property type="match status" value="1"/>
</dbReference>
<feature type="domain" description="Penicillin-binding protein transpeptidase" evidence="3">
    <location>
        <begin position="252"/>
        <end position="554"/>
    </location>
</feature>
<dbReference type="EMBL" id="MHRI01000034">
    <property type="protein sequence ID" value="OHA20202.1"/>
    <property type="molecule type" value="Genomic_DNA"/>
</dbReference>
<evidence type="ECO:0000256" key="1">
    <source>
        <dbReference type="ARBA" id="ARBA00004370"/>
    </source>
</evidence>
<dbReference type="Pfam" id="PF03717">
    <property type="entry name" value="PBP_dimer"/>
    <property type="match status" value="1"/>
</dbReference>
<protein>
    <submittedName>
        <fullName evidence="5">Uncharacterized protein</fullName>
    </submittedName>
</protein>
<dbReference type="GO" id="GO:0005886">
    <property type="term" value="C:plasma membrane"/>
    <property type="evidence" value="ECO:0007669"/>
    <property type="project" value="TreeGrafter"/>
</dbReference>
<dbReference type="AlphaFoldDB" id="A0A1G2MAZ0"/>
<dbReference type="Gene3D" id="3.30.450.330">
    <property type="match status" value="1"/>
</dbReference>
<dbReference type="Proteomes" id="UP000178121">
    <property type="component" value="Unassembled WGS sequence"/>
</dbReference>
<dbReference type="Gene3D" id="3.90.1310.10">
    <property type="entry name" value="Penicillin-binding protein 2a (Domain 2)"/>
    <property type="match status" value="1"/>
</dbReference>
<gene>
    <name evidence="5" type="ORF">A2849_04100</name>
</gene>
<reference evidence="5 6" key="1">
    <citation type="journal article" date="2016" name="Nat. Commun.">
        <title>Thousands of microbial genomes shed light on interconnected biogeochemical processes in an aquifer system.</title>
        <authorList>
            <person name="Anantharaman K."/>
            <person name="Brown C.T."/>
            <person name="Hug L.A."/>
            <person name="Sharon I."/>
            <person name="Castelle C.J."/>
            <person name="Probst A.J."/>
            <person name="Thomas B.C."/>
            <person name="Singh A."/>
            <person name="Wilkins M.J."/>
            <person name="Karaoz U."/>
            <person name="Brodie E.L."/>
            <person name="Williams K.H."/>
            <person name="Hubbard S.S."/>
            <person name="Banfield J.F."/>
        </authorList>
    </citation>
    <scope>NUCLEOTIDE SEQUENCE [LARGE SCALE GENOMIC DNA]</scope>
</reference>